<dbReference type="Proteomes" id="UP001162060">
    <property type="component" value="Unassembled WGS sequence"/>
</dbReference>
<gene>
    <name evidence="3" type="ORF">PM001_LOCUS15399</name>
</gene>
<dbReference type="EMBL" id="CAKLBY020000165">
    <property type="protein sequence ID" value="CAK7930249.1"/>
    <property type="molecule type" value="Genomic_DNA"/>
</dbReference>
<dbReference type="InterPro" id="IPR039537">
    <property type="entry name" value="Retrotran_Ty1/copia-like"/>
</dbReference>
<dbReference type="PANTHER" id="PTHR42648:SF28">
    <property type="entry name" value="TRANSPOSON-ENCODED PROTEIN WITH RIBONUCLEASE H-LIKE AND RETROVIRUS ZINC FINGER-LIKE DOMAINS"/>
    <property type="match status" value="1"/>
</dbReference>
<organism evidence="3 4">
    <name type="scientific">Peronospora matthiolae</name>
    <dbReference type="NCBI Taxonomy" id="2874970"/>
    <lineage>
        <taxon>Eukaryota</taxon>
        <taxon>Sar</taxon>
        <taxon>Stramenopiles</taxon>
        <taxon>Oomycota</taxon>
        <taxon>Peronosporomycetes</taxon>
        <taxon>Peronosporales</taxon>
        <taxon>Peronosporaceae</taxon>
        <taxon>Peronospora</taxon>
    </lineage>
</organism>
<dbReference type="Gene3D" id="3.30.420.10">
    <property type="entry name" value="Ribonuclease H-like superfamily/Ribonuclease H"/>
    <property type="match status" value="1"/>
</dbReference>
<evidence type="ECO:0000259" key="2">
    <source>
        <dbReference type="PROSITE" id="PS50994"/>
    </source>
</evidence>
<dbReference type="AlphaFoldDB" id="A0AAV1U6N4"/>
<dbReference type="PANTHER" id="PTHR42648">
    <property type="entry name" value="TRANSPOSASE, PUTATIVE-RELATED"/>
    <property type="match status" value="1"/>
</dbReference>
<dbReference type="GO" id="GO:0015074">
    <property type="term" value="P:DNA integration"/>
    <property type="evidence" value="ECO:0007669"/>
    <property type="project" value="InterPro"/>
</dbReference>
<accession>A0AAV1U6N4</accession>
<dbReference type="InterPro" id="IPR036397">
    <property type="entry name" value="RNaseH_sf"/>
</dbReference>
<dbReference type="GO" id="GO:0003676">
    <property type="term" value="F:nucleic acid binding"/>
    <property type="evidence" value="ECO:0007669"/>
    <property type="project" value="InterPro"/>
</dbReference>
<evidence type="ECO:0000256" key="1">
    <source>
        <dbReference type="SAM" id="MobiDB-lite"/>
    </source>
</evidence>
<dbReference type="InterPro" id="IPR001584">
    <property type="entry name" value="Integrase_cat-core"/>
</dbReference>
<comment type="caution">
    <text evidence="3">The sequence shown here is derived from an EMBL/GenBank/DDBJ whole genome shotgun (WGS) entry which is preliminary data.</text>
</comment>
<dbReference type="InterPro" id="IPR012337">
    <property type="entry name" value="RNaseH-like_sf"/>
</dbReference>
<reference evidence="3" key="1">
    <citation type="submission" date="2024-01" db="EMBL/GenBank/DDBJ databases">
        <authorList>
            <person name="Webb A."/>
        </authorList>
    </citation>
    <scope>NUCLEOTIDE SEQUENCE</scope>
    <source>
        <strain evidence="3">Pm1</strain>
    </source>
</reference>
<sequence>MTQVGSVRLKVLARGAEAVVAFTDVYLAPRLAKNIVSYGKLANKGYALERSGDRRSLARCRDDAVAFDVTIDSNLLYVVKKATRDKEGAGGDAIMAALEAHATETNADEPHESSLLHWHQRIGYLSFDTIERMARDPASGIRLSNNKRMACVSCLEGKQTRNAQSQQDSGKHSPIDRIGGVICSDLKGPLPPRDRLGNPYLVNFVDHKSNYCRVFLAHTRDAAAKQFEAFLVHFENLFGFKVHALRTDGGREYANVDLFCERKGVARQVSEARNQASNGKAKRMHRTVLNLARSMMFACALPLILWGDACSVYRDPRQNSLLQRSGRAIIVGVSEEIKGYKVLLPRDNKVVVTQPIKNIETLTKAQNAQLQREMDVSDRVGGQDETDAPAAAVANDGRAEGNRATRKSRKRWERAAHGTRGASKRAEAASCQEETAASGNVLNAAFEHDPLIYGQAMRSDAQGDLERLKARLVACGNEQVLGVDYTLTFAAVMNLSTLKVILTLAATGKGAAPPHLSTDAARHASLEEDATSARRFERERAGAGAVEEPLRSQAGRMAVDQLLHSKLSTADFTRCESDMRFFWKRDGDDLVVLSIKDLGRVSKFRGMRVTHNGQNGYTLDQEEATRDLLRDNGLADANSTWTPIDDSCYGL</sequence>
<dbReference type="PROSITE" id="PS50994">
    <property type="entry name" value="INTEGRASE"/>
    <property type="match status" value="1"/>
</dbReference>
<dbReference type="SUPFAM" id="SSF53098">
    <property type="entry name" value="Ribonuclease H-like"/>
    <property type="match status" value="1"/>
</dbReference>
<protein>
    <recommendedName>
        <fullName evidence="2">Integrase catalytic domain-containing protein</fullName>
    </recommendedName>
</protein>
<feature type="domain" description="Integrase catalytic" evidence="2">
    <location>
        <begin position="170"/>
        <end position="288"/>
    </location>
</feature>
<feature type="region of interest" description="Disordered" evidence="1">
    <location>
        <begin position="377"/>
        <end position="428"/>
    </location>
</feature>
<evidence type="ECO:0000313" key="4">
    <source>
        <dbReference type="Proteomes" id="UP001162060"/>
    </source>
</evidence>
<evidence type="ECO:0000313" key="3">
    <source>
        <dbReference type="EMBL" id="CAK7930249.1"/>
    </source>
</evidence>
<proteinExistence type="predicted"/>
<name>A0AAV1U6N4_9STRA</name>